<proteinExistence type="predicted"/>
<feature type="compositionally biased region" description="Low complexity" evidence="1">
    <location>
        <begin position="83"/>
        <end position="95"/>
    </location>
</feature>
<feature type="compositionally biased region" description="Polar residues" evidence="1">
    <location>
        <begin position="260"/>
        <end position="271"/>
    </location>
</feature>
<feature type="compositionally biased region" description="Polar residues" evidence="1">
    <location>
        <begin position="99"/>
        <end position="112"/>
    </location>
</feature>
<accession>A0A8J9YSC0</accession>
<dbReference type="EMBL" id="OV696696">
    <property type="protein sequence ID" value="CAH1240718.1"/>
    <property type="molecule type" value="Genomic_DNA"/>
</dbReference>
<dbReference type="OrthoDB" id="10068277at2759"/>
<evidence type="ECO:0000313" key="2">
    <source>
        <dbReference type="EMBL" id="CAH1240718.1"/>
    </source>
</evidence>
<organism evidence="2 3">
    <name type="scientific">Branchiostoma lanceolatum</name>
    <name type="common">Common lancelet</name>
    <name type="synonym">Amphioxus lanceolatum</name>
    <dbReference type="NCBI Taxonomy" id="7740"/>
    <lineage>
        <taxon>Eukaryota</taxon>
        <taxon>Metazoa</taxon>
        <taxon>Chordata</taxon>
        <taxon>Cephalochordata</taxon>
        <taxon>Leptocardii</taxon>
        <taxon>Amphioxiformes</taxon>
        <taxon>Branchiostomatidae</taxon>
        <taxon>Branchiostoma</taxon>
    </lineage>
</organism>
<feature type="region of interest" description="Disordered" evidence="1">
    <location>
        <begin position="82"/>
        <end position="113"/>
    </location>
</feature>
<evidence type="ECO:0000256" key="1">
    <source>
        <dbReference type="SAM" id="MobiDB-lite"/>
    </source>
</evidence>
<keyword evidence="3" id="KW-1185">Reference proteome</keyword>
<name>A0A8J9YSC0_BRALA</name>
<sequence>MEHAKKMALVPQELLTTIQAKQQEEMSPLVKTTVSLDDDMKTILSRQDIPDDQKAVLYQQLLQRYLTYRDKRRTEPVSVRLLSSPTTTDTVPSTDGKTIDSSPTNVTRSVSSSEKDKAILGAFPKTMKSRARQILDTIKDKGGDVIGYDDQGQLLFNKQVVPGSNVSDLIRDTLQRRKGFNPIGWRSFARGLARINAPEAAIRHPTRLAMIQRHKSHAALGKDLPVGDESDEDDAPTPRPRRRGVLAQVLPAKKRKIMHPTSSTFVESSWK</sequence>
<evidence type="ECO:0000313" key="3">
    <source>
        <dbReference type="Proteomes" id="UP000838412"/>
    </source>
</evidence>
<dbReference type="AlphaFoldDB" id="A0A8J9YSC0"/>
<gene>
    <name evidence="2" type="primary">Hypp6074</name>
    <name evidence="2" type="ORF">BLAG_LOCUS4565</name>
</gene>
<feature type="compositionally biased region" description="Acidic residues" evidence="1">
    <location>
        <begin position="226"/>
        <end position="235"/>
    </location>
</feature>
<feature type="region of interest" description="Disordered" evidence="1">
    <location>
        <begin position="219"/>
        <end position="271"/>
    </location>
</feature>
<reference evidence="2" key="1">
    <citation type="submission" date="2022-01" db="EMBL/GenBank/DDBJ databases">
        <authorList>
            <person name="Braso-Vives M."/>
        </authorList>
    </citation>
    <scope>NUCLEOTIDE SEQUENCE</scope>
</reference>
<dbReference type="Proteomes" id="UP000838412">
    <property type="component" value="Chromosome 11"/>
</dbReference>
<protein>
    <submittedName>
        <fullName evidence="2">Hypp6074 protein</fullName>
    </submittedName>
</protein>